<dbReference type="PROSITE" id="PS51257">
    <property type="entry name" value="PROKAR_LIPOPROTEIN"/>
    <property type="match status" value="1"/>
</dbReference>
<evidence type="ECO:0000313" key="1">
    <source>
        <dbReference type="EMBL" id="CTQ78652.1"/>
    </source>
</evidence>
<keyword evidence="2" id="KW-1185">Reference proteome</keyword>
<accession>A0A0M7AVX6</accession>
<dbReference type="EMBL" id="CXWC01000015">
    <property type="protein sequence ID" value="CTQ78652.1"/>
    <property type="molecule type" value="Genomic_DNA"/>
</dbReference>
<reference evidence="2" key="1">
    <citation type="submission" date="2015-07" db="EMBL/GenBank/DDBJ databases">
        <authorList>
            <person name="Rodrigo-Torres Lidia"/>
            <person name="Arahal R.David."/>
        </authorList>
    </citation>
    <scope>NUCLEOTIDE SEQUENCE [LARGE SCALE GENOMIC DNA]</scope>
    <source>
        <strain evidence="2">CECT 5096</strain>
    </source>
</reference>
<sequence length="138" mass="15354">MHEPGRQRKGEGLDVTLLIATSALSQALLGCIPQSMTEAFIEVHENSAAWKLVIAFDQDNKVNREIFDDIASELFAELHNFEESEHAKGASQFEAEFRVYDVPTIILPSGGEGGIQKAFAYRKMSTELYDEFANMPAD</sequence>
<protein>
    <submittedName>
        <fullName evidence="1">Uncharacterized protein</fullName>
    </submittedName>
</protein>
<dbReference type="AlphaFoldDB" id="A0A0M7AVX6"/>
<organism evidence="1 2">
    <name type="scientific">Roseibium album</name>
    <dbReference type="NCBI Taxonomy" id="311410"/>
    <lineage>
        <taxon>Bacteria</taxon>
        <taxon>Pseudomonadati</taxon>
        <taxon>Pseudomonadota</taxon>
        <taxon>Alphaproteobacteria</taxon>
        <taxon>Hyphomicrobiales</taxon>
        <taxon>Stappiaceae</taxon>
        <taxon>Roseibium</taxon>
    </lineage>
</organism>
<dbReference type="Proteomes" id="UP000049983">
    <property type="component" value="Unassembled WGS sequence"/>
</dbReference>
<gene>
    <name evidence="1" type="ORF">LA5096_05754</name>
</gene>
<proteinExistence type="predicted"/>
<name>A0A0M7AVX6_9HYPH</name>
<evidence type="ECO:0000313" key="2">
    <source>
        <dbReference type="Proteomes" id="UP000049983"/>
    </source>
</evidence>
<dbReference type="STRING" id="311410.LA5095_05179"/>